<gene>
    <name evidence="1" type="ORF">NF556_18475</name>
</gene>
<protein>
    <submittedName>
        <fullName evidence="1">Uncharacterized protein</fullName>
    </submittedName>
</protein>
<accession>A0ABY4YS11</accession>
<dbReference type="Proteomes" id="UP001056455">
    <property type="component" value="Chromosome"/>
</dbReference>
<reference evidence="1" key="1">
    <citation type="submission" date="2022-06" db="EMBL/GenBank/DDBJ databases">
        <title>Ornithinimicrobium HY1793.</title>
        <authorList>
            <person name="Huang Y."/>
        </authorList>
    </citation>
    <scope>NUCLEOTIDE SEQUENCE</scope>
    <source>
        <strain evidence="1">HY1793</strain>
    </source>
</reference>
<dbReference type="RefSeq" id="WP_252592663.1">
    <property type="nucleotide sequence ID" value="NZ_CP099489.1"/>
</dbReference>
<dbReference type="EMBL" id="CP099489">
    <property type="protein sequence ID" value="USQ79556.1"/>
    <property type="molecule type" value="Genomic_DNA"/>
</dbReference>
<evidence type="ECO:0000313" key="2">
    <source>
        <dbReference type="Proteomes" id="UP001056455"/>
    </source>
</evidence>
<evidence type="ECO:0000313" key="1">
    <source>
        <dbReference type="EMBL" id="USQ79556.1"/>
    </source>
</evidence>
<name>A0ABY4YS11_9MICO</name>
<proteinExistence type="predicted"/>
<sequence length="174" mass="18689">MGLFDKVKSSLAGLRPDYDAVLREQLGEEQHLAHVAVLPSATETDRSGDRPKDLTELAQGAAHRLTDKVVKDRHIGGAEGSIAQSLPRSEDPVMLALAQGSVTVWKFGIGAKSSSPDLLARVPRDEVVSIADTGKRGARGHVRFTFTDESFFDYQTLTAPSPEFWAAAEAFGAA</sequence>
<keyword evidence="2" id="KW-1185">Reference proteome</keyword>
<organism evidence="1 2">
    <name type="scientific">Ornithinimicrobium faecis</name>
    <dbReference type="NCBI Taxonomy" id="2934158"/>
    <lineage>
        <taxon>Bacteria</taxon>
        <taxon>Bacillati</taxon>
        <taxon>Actinomycetota</taxon>
        <taxon>Actinomycetes</taxon>
        <taxon>Micrococcales</taxon>
        <taxon>Ornithinimicrobiaceae</taxon>
        <taxon>Ornithinimicrobium</taxon>
    </lineage>
</organism>